<organism evidence="2">
    <name type="scientific">Rhodotorula toruloides</name>
    <name type="common">Yeast</name>
    <name type="synonym">Rhodosporidium toruloides</name>
    <dbReference type="NCBI Taxonomy" id="5286"/>
    <lineage>
        <taxon>Eukaryota</taxon>
        <taxon>Fungi</taxon>
        <taxon>Dikarya</taxon>
        <taxon>Basidiomycota</taxon>
        <taxon>Pucciniomycotina</taxon>
        <taxon>Microbotryomycetes</taxon>
        <taxon>Sporidiobolales</taxon>
        <taxon>Sporidiobolaceae</taxon>
        <taxon>Rhodotorula</taxon>
    </lineage>
</organism>
<accession>A0A061AX10</accession>
<gene>
    <name evidence="2" type="ORF">RHTO0S_06e05622g</name>
</gene>
<feature type="compositionally biased region" description="Polar residues" evidence="1">
    <location>
        <begin position="1"/>
        <end position="11"/>
    </location>
</feature>
<dbReference type="OrthoDB" id="2523221at2759"/>
<reference evidence="2" key="1">
    <citation type="journal article" date="2014" name="Genome Announc.">
        <title>Draft genome sequence of Rhodosporidium toruloides CECT1137, an oleaginous yeast of biotechnological interest.</title>
        <authorList>
            <person name="Morin N."/>
            <person name="Calcas X."/>
            <person name="Devillers H."/>
            <person name="Durrens P."/>
            <person name="Sherman D.J."/>
            <person name="Nicaud J.-M."/>
            <person name="Neuveglise C."/>
        </authorList>
    </citation>
    <scope>NUCLEOTIDE SEQUENCE</scope>
    <source>
        <strain evidence="2">CECT1137</strain>
    </source>
</reference>
<sequence length="497" mass="55367">MSSSKESSPNSDAGARDGLQSSPKHRLEALPAELLKLIILLVKEQDERLEIVAHTVFSPPWRTIVRGNGLSALSSTSRRLREAALPFMREVVRPRQLTHPLFQLGALPPALLSGVRKVNCSAIKRETLASLVAGLSVLPNLEAIDISNDTMLSLTRPRSSAEVAGYGTARELAEVPGEVIKNAFRRFRSRWRSVTYLYASESRMERQLEPFCDPASIIRLELFEFTLAGASPQPRLAALSQYRHLTSLSLCFCGNEISLVTDVPSVVQLPALRSFEIGGYYPEVIPLAQQMAPNVVDLRIAFRRSDLDAPPVALHLPRLRRLTVEMAWPAATLLYAFTKCELQSLNWIEYGHEDEIYVDSGQTPAAFAVPLVSELPASLRTITFEPDDGRLYQGMDNGWSDDDIAALAAKCASRGVTFDVKPYSRVRTGYRVFTEKPLSWASNAEEVCEKKGASLRDLLGWATRRVRWLEQTGDIAGMREMVEMLTELKQRQVLEEA</sequence>
<dbReference type="AlphaFoldDB" id="A0A061AX10"/>
<protein>
    <submittedName>
        <fullName evidence="2">RHTO0S06e05622g1_1</fullName>
    </submittedName>
</protein>
<dbReference type="InterPro" id="IPR032675">
    <property type="entry name" value="LRR_dom_sf"/>
</dbReference>
<dbReference type="Gene3D" id="3.80.10.10">
    <property type="entry name" value="Ribonuclease Inhibitor"/>
    <property type="match status" value="1"/>
</dbReference>
<dbReference type="SUPFAM" id="SSF52058">
    <property type="entry name" value="L domain-like"/>
    <property type="match status" value="1"/>
</dbReference>
<name>A0A061AX10_RHOTO</name>
<evidence type="ECO:0000256" key="1">
    <source>
        <dbReference type="SAM" id="MobiDB-lite"/>
    </source>
</evidence>
<proteinExistence type="predicted"/>
<evidence type="ECO:0000313" key="2">
    <source>
        <dbReference type="EMBL" id="CDR41755.1"/>
    </source>
</evidence>
<feature type="region of interest" description="Disordered" evidence="1">
    <location>
        <begin position="1"/>
        <end position="23"/>
    </location>
</feature>
<dbReference type="EMBL" id="LK052941">
    <property type="protein sequence ID" value="CDR41755.1"/>
    <property type="molecule type" value="Genomic_DNA"/>
</dbReference>